<comment type="caution">
    <text evidence="1">The sequence shown here is derived from an EMBL/GenBank/DDBJ whole genome shotgun (WGS) entry which is preliminary data.</text>
</comment>
<evidence type="ECO:0000313" key="2">
    <source>
        <dbReference type="Proteomes" id="UP000003100"/>
    </source>
</evidence>
<dbReference type="SUPFAM" id="SSF52218">
    <property type="entry name" value="Flavoproteins"/>
    <property type="match status" value="1"/>
</dbReference>
<evidence type="ECO:0000313" key="1">
    <source>
        <dbReference type="EMBL" id="EEG48084.1"/>
    </source>
</evidence>
<dbReference type="EMBL" id="ACBZ01000165">
    <property type="protein sequence ID" value="EEG48084.1"/>
    <property type="molecule type" value="Genomic_DNA"/>
</dbReference>
<evidence type="ECO:0008006" key="3">
    <source>
        <dbReference type="Google" id="ProtNLM"/>
    </source>
</evidence>
<proteinExistence type="predicted"/>
<dbReference type="HOGENOM" id="CLU_111116_0_0_9"/>
<keyword evidence="2" id="KW-1185">Reference proteome</keyword>
<dbReference type="AlphaFoldDB" id="C0CQB7"/>
<reference evidence="1 2" key="1">
    <citation type="submission" date="2009-01" db="EMBL/GenBank/DDBJ databases">
        <authorList>
            <person name="Fulton L."/>
            <person name="Clifton S."/>
            <person name="Fulton B."/>
            <person name="Xu J."/>
            <person name="Minx P."/>
            <person name="Pepin K.H."/>
            <person name="Johnson M."/>
            <person name="Bhonagiri V."/>
            <person name="Nash W.E."/>
            <person name="Mardis E.R."/>
            <person name="Wilson R.K."/>
        </authorList>
    </citation>
    <scope>NUCLEOTIDE SEQUENCE [LARGE SCALE GENOMIC DNA]</scope>
    <source>
        <strain evidence="2">DSM 10507 / JCM 14656 / S5a33</strain>
    </source>
</reference>
<dbReference type="InterPro" id="IPR029039">
    <property type="entry name" value="Flavoprotein-like_sf"/>
</dbReference>
<name>C0CQB7_BLAHS</name>
<sequence>MGKILILNGSPRAPKSNSKQYADIFAQKCKWDTKYSCITSSNHLNLCSELNHFSDVLLVFPLYADGIPVTLLNFLKNLENHLPDRKPVISVLINCGFLEDFQNDTAVKMIKFFCQKTQCPFGSVLKIGSGEAILTTPFKILAIRKIKQLANSITSQKYKIFHVTMPISSGLFVKASTKYWTEYGKRNGITPEQMRTMKIEENE</sequence>
<dbReference type="PATRIC" id="fig|476272.21.peg.1203"/>
<organism evidence="1 2">
    <name type="scientific">Blautia hydrogenotrophica (strain DSM 10507 / JCM 14656 / S5a33)</name>
    <name type="common">Ruminococcus hydrogenotrophicus</name>
    <dbReference type="NCBI Taxonomy" id="476272"/>
    <lineage>
        <taxon>Bacteria</taxon>
        <taxon>Bacillati</taxon>
        <taxon>Bacillota</taxon>
        <taxon>Clostridia</taxon>
        <taxon>Lachnospirales</taxon>
        <taxon>Lachnospiraceae</taxon>
        <taxon>Blautia</taxon>
    </lineage>
</organism>
<protein>
    <recommendedName>
        <fullName evidence="3">NADPH-dependent FMN reductase-like domain-containing protein</fullName>
    </recommendedName>
</protein>
<accession>C0CQB7</accession>
<gene>
    <name evidence="1" type="ORF">RUMHYD_03070</name>
</gene>
<dbReference type="eggNOG" id="COG0655">
    <property type="taxonomic scope" value="Bacteria"/>
</dbReference>
<reference evidence="1 2" key="2">
    <citation type="submission" date="2009-02" db="EMBL/GenBank/DDBJ databases">
        <title>Draft genome sequence of Blautia hydrogenotrophica DSM 10507 (Ruminococcus hydrogenotrophicus DSM 10507).</title>
        <authorList>
            <person name="Sudarsanam P."/>
            <person name="Ley R."/>
            <person name="Guruge J."/>
            <person name="Turnbaugh P.J."/>
            <person name="Mahowald M."/>
            <person name="Liep D."/>
            <person name="Gordon J."/>
        </authorList>
    </citation>
    <scope>NUCLEOTIDE SEQUENCE [LARGE SCALE GENOMIC DNA]</scope>
    <source>
        <strain evidence="2">DSM 10507 / JCM 14656 / S5a33</strain>
    </source>
</reference>
<dbReference type="Proteomes" id="UP000003100">
    <property type="component" value="Unassembled WGS sequence"/>
</dbReference>